<dbReference type="EMBL" id="CACRTL010000033">
    <property type="protein sequence ID" value="VYU26804.1"/>
    <property type="molecule type" value="Genomic_DNA"/>
</dbReference>
<gene>
    <name evidence="1" type="ORF">CRLFYP8_00188</name>
</gene>
<name>A0A6N3DGA0_9FIRM</name>
<proteinExistence type="predicted"/>
<dbReference type="RefSeq" id="WP_156635845.1">
    <property type="nucleotide sequence ID" value="NZ_CACRTL010000033.1"/>
</dbReference>
<accession>A0A6N3DGA0</accession>
<dbReference type="AlphaFoldDB" id="A0A6N3DGA0"/>
<organism evidence="1">
    <name type="scientific">Thomasclavelia ramosa</name>
    <dbReference type="NCBI Taxonomy" id="1547"/>
    <lineage>
        <taxon>Bacteria</taxon>
        <taxon>Bacillati</taxon>
        <taxon>Bacillota</taxon>
        <taxon>Erysipelotrichia</taxon>
        <taxon>Erysipelotrichales</taxon>
        <taxon>Coprobacillaceae</taxon>
        <taxon>Thomasclavelia</taxon>
    </lineage>
</organism>
<evidence type="ECO:0008006" key="2">
    <source>
        <dbReference type="Google" id="ProtNLM"/>
    </source>
</evidence>
<sequence>MRKETEIILKDNFNYQEIILLNELANIYRSKIRNTIYHEKIWKYDQSLKGLGGYACPLNVIVNPFNQFNEYRNVLRSLQYARSDMYIGSRARFVITDSGLHIESLIKILVSKNSKLKFIKNTRMLGKNISFLSDKNILEYKLCYKIKHLTNLYNLAKHDTDHKNNITFDYDDGIIFYFACRKIGNELLKILDHHTYNKSYKISFK</sequence>
<evidence type="ECO:0000313" key="1">
    <source>
        <dbReference type="EMBL" id="VYU26804.1"/>
    </source>
</evidence>
<protein>
    <recommendedName>
        <fullName evidence="2">DUF4145 domain-containing protein</fullName>
    </recommendedName>
</protein>
<reference evidence="1" key="1">
    <citation type="submission" date="2019-11" db="EMBL/GenBank/DDBJ databases">
        <authorList>
            <person name="Feng L."/>
        </authorList>
    </citation>
    <scope>NUCLEOTIDE SEQUENCE</scope>
    <source>
        <strain evidence="1">CramosumLFYP8</strain>
    </source>
</reference>